<dbReference type="Pfam" id="PF05056">
    <property type="entry name" value="DUF674"/>
    <property type="match status" value="3"/>
</dbReference>
<evidence type="ECO:0000256" key="1">
    <source>
        <dbReference type="SAM" id="MobiDB-lite"/>
    </source>
</evidence>
<evidence type="ECO:0000313" key="2">
    <source>
        <dbReference type="EMBL" id="WVZ17804.1"/>
    </source>
</evidence>
<dbReference type="InterPro" id="IPR007750">
    <property type="entry name" value="DUF674"/>
</dbReference>
<organism evidence="2 3">
    <name type="scientific">Vigna mungo</name>
    <name type="common">Black gram</name>
    <name type="synonym">Phaseolus mungo</name>
    <dbReference type="NCBI Taxonomy" id="3915"/>
    <lineage>
        <taxon>Eukaryota</taxon>
        <taxon>Viridiplantae</taxon>
        <taxon>Streptophyta</taxon>
        <taxon>Embryophyta</taxon>
        <taxon>Tracheophyta</taxon>
        <taxon>Spermatophyta</taxon>
        <taxon>Magnoliopsida</taxon>
        <taxon>eudicotyledons</taxon>
        <taxon>Gunneridae</taxon>
        <taxon>Pentapetalae</taxon>
        <taxon>rosids</taxon>
        <taxon>fabids</taxon>
        <taxon>Fabales</taxon>
        <taxon>Fabaceae</taxon>
        <taxon>Papilionoideae</taxon>
        <taxon>50 kb inversion clade</taxon>
        <taxon>NPAAA clade</taxon>
        <taxon>indigoferoid/millettioid clade</taxon>
        <taxon>Phaseoleae</taxon>
        <taxon>Vigna</taxon>
    </lineage>
</organism>
<feature type="region of interest" description="Disordered" evidence="1">
    <location>
        <begin position="1"/>
        <end position="32"/>
    </location>
</feature>
<dbReference type="Proteomes" id="UP001374535">
    <property type="component" value="Chromosome 3"/>
</dbReference>
<proteinExistence type="predicted"/>
<feature type="region of interest" description="Disordered" evidence="1">
    <location>
        <begin position="689"/>
        <end position="722"/>
    </location>
</feature>
<keyword evidence="3" id="KW-1185">Reference proteome</keyword>
<feature type="region of interest" description="Disordered" evidence="1">
    <location>
        <begin position="137"/>
        <end position="188"/>
    </location>
</feature>
<evidence type="ECO:0000313" key="3">
    <source>
        <dbReference type="Proteomes" id="UP001374535"/>
    </source>
</evidence>
<dbReference type="PANTHER" id="PTHR33103">
    <property type="entry name" value="OS01G0153900 PROTEIN"/>
    <property type="match status" value="1"/>
</dbReference>
<accession>A0AAQ3NXA9</accession>
<dbReference type="EMBL" id="CP144698">
    <property type="protein sequence ID" value="WVZ17804.1"/>
    <property type="molecule type" value="Genomic_DNA"/>
</dbReference>
<feature type="compositionally biased region" description="Basic and acidic residues" evidence="1">
    <location>
        <begin position="1"/>
        <end position="13"/>
    </location>
</feature>
<feature type="compositionally biased region" description="Basic and acidic residues" evidence="1">
    <location>
        <begin position="689"/>
        <end position="707"/>
    </location>
</feature>
<dbReference type="PANTHER" id="PTHR33103:SF93">
    <property type="entry name" value="DUF674 FAMILY PROTEIN"/>
    <property type="match status" value="1"/>
</dbReference>
<feature type="compositionally biased region" description="Basic and acidic residues" evidence="1">
    <location>
        <begin position="150"/>
        <end position="168"/>
    </location>
</feature>
<reference evidence="2 3" key="1">
    <citation type="journal article" date="2023" name="Life. Sci Alliance">
        <title>Evolutionary insights into 3D genome organization and epigenetic landscape of Vigna mungo.</title>
        <authorList>
            <person name="Junaid A."/>
            <person name="Singh B."/>
            <person name="Bhatia S."/>
        </authorList>
    </citation>
    <scope>NUCLEOTIDE SEQUENCE [LARGE SCALE GENOMIC DNA]</scope>
    <source>
        <strain evidence="2">Urdbean</strain>
    </source>
</reference>
<name>A0AAQ3NXA9_VIGMU</name>
<sequence length="722" mass="82530">MRQEKRKERKRQDTGPNVSHFPVVCSDGGSGDSQPNNNVLNCFSHLYGALGQHPFQGSKLWQICAELFPWPSEETVMSSNQEETIPLKYWVDDKRNRVIVAEASGDFVDVLFSFLSLPLGTIIRLLDTLDHVERVNTSEKQGPDNGSDQQEGRDNSSEQLEARSKQQEGRQNTSEQQQKRDNTSKQQEGTGCINKLCQSFKGRLGLRNKSEQQARLGCINELYKSVHSLETDVFRNKICQKMLHSPRNPLETSCQRLKVKVDDSEPTKYFMCHNCAKKGSNLLVSSYCGVKCDCDSLMRKETELLEETAGDDGVFVKGKAMFFIYDNLTVRRSSPSEFIKLGEKKLKVYEEDFLDREKILKILKQALTSKTPLSDVLLGNTTSKRSVSFSRVIGSIHSKDYLEIKVMVSKSKNKIEFVEADGDFVDFLANFLTTPLGYTLNLKNNKLSCWPIPLLASILKLRNGRLSLGSIRNLYKSVKNLDPSWFVESSNKSLLNPKVAPYFGCERNPLSNSSQDDTAKYWYGLGEMKNEKGRIICEKRMISKKQDIVQQPKDIKMLDPRSSDRKKSDGVGFMKRPCLFVVWDNLKLSPLTSTSLPISFSDSDNLLSTDLEEHLLKINKSKAINLLRASLTSDKGAFTRSLSCLLRKWRLQRLIPLWGWLRNKRNKRREKRKRKKSEKYIKLLNEKKEKKKQEISAVETKKKKEEINNNSSVQKPKEEVKA</sequence>
<dbReference type="AlphaFoldDB" id="A0AAQ3NXA9"/>
<feature type="compositionally biased region" description="Polar residues" evidence="1">
    <location>
        <begin position="138"/>
        <end position="149"/>
    </location>
</feature>
<protein>
    <submittedName>
        <fullName evidence="2">Uncharacterized protein</fullName>
    </submittedName>
</protein>
<gene>
    <name evidence="2" type="ORF">V8G54_010786</name>
</gene>